<evidence type="ECO:0000313" key="4">
    <source>
        <dbReference type="EMBL" id="CAD8963099.1"/>
    </source>
</evidence>
<keyword evidence="1" id="KW-0677">Repeat</keyword>
<dbReference type="Pfam" id="PF13424">
    <property type="entry name" value="TPR_12"/>
    <property type="match status" value="1"/>
</dbReference>
<dbReference type="InterPro" id="IPR019734">
    <property type="entry name" value="TPR_rpt"/>
</dbReference>
<proteinExistence type="predicted"/>
<dbReference type="PANTHER" id="PTHR45641:SF19">
    <property type="entry name" value="NEPHROCYSTIN-3"/>
    <property type="match status" value="1"/>
</dbReference>
<dbReference type="AlphaFoldDB" id="A0A6U4WYU0"/>
<dbReference type="SUPFAM" id="SSF48452">
    <property type="entry name" value="TPR-like"/>
    <property type="match status" value="1"/>
</dbReference>
<dbReference type="EMBL" id="HBFX01026339">
    <property type="protein sequence ID" value="CAD8963097.1"/>
    <property type="molecule type" value="Transcribed_RNA"/>
</dbReference>
<dbReference type="PANTHER" id="PTHR45641">
    <property type="entry name" value="TETRATRICOPEPTIDE REPEAT PROTEIN (AFU_ORTHOLOGUE AFUA_6G03870)"/>
    <property type="match status" value="1"/>
</dbReference>
<dbReference type="Gene3D" id="1.25.40.10">
    <property type="entry name" value="Tetratricopeptide repeat domain"/>
    <property type="match status" value="1"/>
</dbReference>
<accession>A0A6U4WYU0</accession>
<sequence length="225" mass="24830">MAMREKALGAQRRIAGSHSDKAAFSLYSLGHSYREQGMLEEARAKYEEGLGIVRQNHPERNALEGRILCGLGLVYTAQGKLEDALAMFKKTHRIFRKTLGSETVEMGTLLGDIGDVLDQQDKHDEAMEKYVEGLAILRRVVGNDSPRVAVHLYNMAVCKVHTQDVFEAVDYLKEAQRIYRTRGISSGSAVSVASMLEKLERVIQQTLQRMSASMSAEGASAAGDP</sequence>
<evidence type="ECO:0000256" key="1">
    <source>
        <dbReference type="ARBA" id="ARBA00022737"/>
    </source>
</evidence>
<evidence type="ECO:0000256" key="2">
    <source>
        <dbReference type="ARBA" id="ARBA00022803"/>
    </source>
</evidence>
<dbReference type="SMART" id="SM00028">
    <property type="entry name" value="TPR"/>
    <property type="match status" value="4"/>
</dbReference>
<protein>
    <submittedName>
        <fullName evidence="4">Uncharacterized protein</fullName>
    </submittedName>
</protein>
<dbReference type="Pfam" id="PF13176">
    <property type="entry name" value="TPR_7"/>
    <property type="match status" value="1"/>
</dbReference>
<organism evidence="4">
    <name type="scientific">Hemiselmis andersenii</name>
    <name type="common">Cryptophyte alga</name>
    <dbReference type="NCBI Taxonomy" id="464988"/>
    <lineage>
        <taxon>Eukaryota</taxon>
        <taxon>Cryptophyceae</taxon>
        <taxon>Cryptomonadales</taxon>
        <taxon>Hemiselmidaceae</taxon>
        <taxon>Hemiselmis</taxon>
    </lineage>
</organism>
<reference evidence="4" key="1">
    <citation type="submission" date="2021-01" db="EMBL/GenBank/DDBJ databases">
        <authorList>
            <person name="Corre E."/>
            <person name="Pelletier E."/>
            <person name="Niang G."/>
            <person name="Scheremetjew M."/>
            <person name="Finn R."/>
            <person name="Kale V."/>
            <person name="Holt S."/>
            <person name="Cochrane G."/>
            <person name="Meng A."/>
            <person name="Brown T."/>
            <person name="Cohen L."/>
        </authorList>
    </citation>
    <scope>NUCLEOTIDE SEQUENCE</scope>
    <source>
        <strain evidence="4">CCMP644</strain>
    </source>
</reference>
<dbReference type="InterPro" id="IPR011990">
    <property type="entry name" value="TPR-like_helical_dom_sf"/>
</dbReference>
<dbReference type="EMBL" id="HBFX01026340">
    <property type="protein sequence ID" value="CAD8963099.1"/>
    <property type="molecule type" value="Transcribed_RNA"/>
</dbReference>
<name>A0A6U4WYU0_HEMAN</name>
<gene>
    <name evidence="3" type="ORF">HAND00432_LOCUS16022</name>
    <name evidence="4" type="ORF">HAND00432_LOCUS16023</name>
</gene>
<keyword evidence="2" id="KW-0802">TPR repeat</keyword>
<evidence type="ECO:0000313" key="3">
    <source>
        <dbReference type="EMBL" id="CAD8963097.1"/>
    </source>
</evidence>